<accession>A0A8S1U534</accession>
<feature type="compositionally biased region" description="Polar residues" evidence="1">
    <location>
        <begin position="118"/>
        <end position="132"/>
    </location>
</feature>
<evidence type="ECO:0000313" key="2">
    <source>
        <dbReference type="EMBL" id="CAD8159173.1"/>
    </source>
</evidence>
<evidence type="ECO:0000256" key="1">
    <source>
        <dbReference type="SAM" id="MobiDB-lite"/>
    </source>
</evidence>
<feature type="compositionally biased region" description="Basic and acidic residues" evidence="1">
    <location>
        <begin position="90"/>
        <end position="117"/>
    </location>
</feature>
<keyword evidence="3" id="KW-1185">Reference proteome</keyword>
<dbReference type="Proteomes" id="UP000683925">
    <property type="component" value="Unassembled WGS sequence"/>
</dbReference>
<sequence>MEIIKELLSEIQQSQSKGNELLIDHYLVGYLFGTGQIKSIEEVRSLIKDLSEIKQDMDDSKISAFSRDYYINQILMRSGAHSQEFSSCVQKEKKQSDHQVIHEDNKKNTPQKQEDKQQIGQIPTTDQNQQQLDEIKEKNKQQIKQSQKQYNAHIQKAIQNSKQHNQKQN</sequence>
<reference evidence="2" key="1">
    <citation type="submission" date="2021-01" db="EMBL/GenBank/DDBJ databases">
        <authorList>
            <consortium name="Genoscope - CEA"/>
            <person name="William W."/>
        </authorList>
    </citation>
    <scope>NUCLEOTIDE SEQUENCE</scope>
</reference>
<name>A0A8S1U534_PAROT</name>
<proteinExistence type="predicted"/>
<dbReference type="OrthoDB" id="308160at2759"/>
<evidence type="ECO:0000313" key="3">
    <source>
        <dbReference type="Proteomes" id="UP000683925"/>
    </source>
</evidence>
<comment type="caution">
    <text evidence="2">The sequence shown here is derived from an EMBL/GenBank/DDBJ whole genome shotgun (WGS) entry which is preliminary data.</text>
</comment>
<feature type="compositionally biased region" description="Polar residues" evidence="1">
    <location>
        <begin position="157"/>
        <end position="169"/>
    </location>
</feature>
<dbReference type="AlphaFoldDB" id="A0A8S1U534"/>
<feature type="region of interest" description="Disordered" evidence="1">
    <location>
        <begin position="85"/>
        <end position="169"/>
    </location>
</feature>
<dbReference type="EMBL" id="CAJJDP010000036">
    <property type="protein sequence ID" value="CAD8159173.1"/>
    <property type="molecule type" value="Genomic_DNA"/>
</dbReference>
<gene>
    <name evidence="2" type="ORF">POCTA_138.1.T0360237</name>
</gene>
<dbReference type="OMA" id="QYNAHIQ"/>
<protein>
    <submittedName>
        <fullName evidence="2">Uncharacterized protein</fullName>
    </submittedName>
</protein>
<organism evidence="2 3">
    <name type="scientific">Paramecium octaurelia</name>
    <dbReference type="NCBI Taxonomy" id="43137"/>
    <lineage>
        <taxon>Eukaryota</taxon>
        <taxon>Sar</taxon>
        <taxon>Alveolata</taxon>
        <taxon>Ciliophora</taxon>
        <taxon>Intramacronucleata</taxon>
        <taxon>Oligohymenophorea</taxon>
        <taxon>Peniculida</taxon>
        <taxon>Parameciidae</taxon>
        <taxon>Paramecium</taxon>
    </lineage>
</organism>